<sequence>MSLWPHLFAFDSLAEMNVSKNFGFLESGTDVRGLIAIADKIMHITALLSQAPLLHRLLEVIKLVWAARRPNPVLTYSLNAVEERQRGPTADVDMLNKFLKLHEAAPTKVSLREVTGAVFINL</sequence>
<dbReference type="AlphaFoldDB" id="A0AAD9ZF27"/>
<name>A0AAD9ZF27_9LECA</name>
<comment type="caution">
    <text evidence="1">The sequence shown here is derived from an EMBL/GenBank/DDBJ whole genome shotgun (WGS) entry which is preliminary data.</text>
</comment>
<organism evidence="1 2">
    <name type="scientific">Lepraria neglecta</name>
    <dbReference type="NCBI Taxonomy" id="209136"/>
    <lineage>
        <taxon>Eukaryota</taxon>
        <taxon>Fungi</taxon>
        <taxon>Dikarya</taxon>
        <taxon>Ascomycota</taxon>
        <taxon>Pezizomycotina</taxon>
        <taxon>Lecanoromycetes</taxon>
        <taxon>OSLEUM clade</taxon>
        <taxon>Lecanoromycetidae</taxon>
        <taxon>Lecanorales</taxon>
        <taxon>Lecanorineae</taxon>
        <taxon>Stereocaulaceae</taxon>
        <taxon>Lepraria</taxon>
    </lineage>
</organism>
<reference evidence="1" key="1">
    <citation type="submission" date="2022-11" db="EMBL/GenBank/DDBJ databases">
        <title>Chromosomal genome sequence assembly and mating type (MAT) locus characterization of the leprose asexual lichenized fungus Lepraria neglecta (Nyl.) Erichsen.</title>
        <authorList>
            <person name="Allen J.L."/>
            <person name="Pfeffer B."/>
        </authorList>
    </citation>
    <scope>NUCLEOTIDE SEQUENCE</scope>
    <source>
        <strain evidence="1">Allen 5258</strain>
    </source>
</reference>
<dbReference type="EMBL" id="JASNWA010000003">
    <property type="protein sequence ID" value="KAK3177871.1"/>
    <property type="molecule type" value="Genomic_DNA"/>
</dbReference>
<evidence type="ECO:0000313" key="1">
    <source>
        <dbReference type="EMBL" id="KAK3177871.1"/>
    </source>
</evidence>
<evidence type="ECO:0000313" key="2">
    <source>
        <dbReference type="Proteomes" id="UP001276659"/>
    </source>
</evidence>
<proteinExistence type="predicted"/>
<dbReference type="Proteomes" id="UP001276659">
    <property type="component" value="Unassembled WGS sequence"/>
</dbReference>
<gene>
    <name evidence="1" type="ORF">OEA41_000003</name>
</gene>
<protein>
    <submittedName>
        <fullName evidence="1">Uncharacterized protein</fullName>
    </submittedName>
</protein>
<accession>A0AAD9ZF27</accession>
<keyword evidence="2" id="KW-1185">Reference proteome</keyword>